<protein>
    <submittedName>
        <fullName evidence="17">Discoidin domain-containing receptor 2</fullName>
    </submittedName>
</protein>
<dbReference type="Gene3D" id="1.10.510.10">
    <property type="entry name" value="Transferase(Phosphotransferase) domain 1"/>
    <property type="match status" value="1"/>
</dbReference>
<proteinExistence type="inferred from homology"/>
<dbReference type="SMART" id="SM00231">
    <property type="entry name" value="FA58C"/>
    <property type="match status" value="1"/>
</dbReference>
<evidence type="ECO:0000256" key="6">
    <source>
        <dbReference type="ARBA" id="ARBA00022840"/>
    </source>
</evidence>
<dbReference type="PROSITE" id="PS50022">
    <property type="entry name" value="FA58C_3"/>
    <property type="match status" value="1"/>
</dbReference>
<dbReference type="PANTHER" id="PTHR24416">
    <property type="entry name" value="TYROSINE-PROTEIN KINASE RECEPTOR"/>
    <property type="match status" value="1"/>
</dbReference>
<dbReference type="InterPro" id="IPR048525">
    <property type="entry name" value="DDR1-2_DS-like"/>
</dbReference>
<comment type="similarity">
    <text evidence="12">Belongs to the protein kinase superfamily. Tyr protein kinase family. Insulin receptor subfamily.</text>
</comment>
<dbReference type="Gene3D" id="3.30.200.20">
    <property type="entry name" value="Phosphorylase Kinase, domain 1"/>
    <property type="match status" value="1"/>
</dbReference>
<keyword evidence="7 14" id="KW-1133">Transmembrane helix</keyword>
<dbReference type="PROSITE" id="PS51257">
    <property type="entry name" value="PROKAR_LIPOPROTEIN"/>
    <property type="match status" value="1"/>
</dbReference>
<organism evidence="17">
    <name type="scientific">Melanaphis sacchari</name>
    <dbReference type="NCBI Taxonomy" id="742174"/>
    <lineage>
        <taxon>Eukaryota</taxon>
        <taxon>Metazoa</taxon>
        <taxon>Ecdysozoa</taxon>
        <taxon>Arthropoda</taxon>
        <taxon>Hexapoda</taxon>
        <taxon>Insecta</taxon>
        <taxon>Pterygota</taxon>
        <taxon>Neoptera</taxon>
        <taxon>Paraneoptera</taxon>
        <taxon>Hemiptera</taxon>
        <taxon>Sternorrhyncha</taxon>
        <taxon>Aphidomorpha</taxon>
        <taxon>Aphidoidea</taxon>
        <taxon>Aphididae</taxon>
        <taxon>Aphidini</taxon>
        <taxon>Melanaphis</taxon>
    </lineage>
</organism>
<evidence type="ECO:0000256" key="7">
    <source>
        <dbReference type="ARBA" id="ARBA00022989"/>
    </source>
</evidence>
<keyword evidence="8 14" id="KW-0472">Membrane</keyword>
<dbReference type="InterPro" id="IPR008266">
    <property type="entry name" value="Tyr_kinase_AS"/>
</dbReference>
<evidence type="ECO:0000256" key="11">
    <source>
        <dbReference type="ARBA" id="ARBA00023180"/>
    </source>
</evidence>
<dbReference type="FunFam" id="2.60.120.260:FF:000007">
    <property type="entry name" value="Discoidin domain receptor tyrosine kinase 1"/>
    <property type="match status" value="1"/>
</dbReference>
<dbReference type="OrthoDB" id="6071166at2759"/>
<evidence type="ECO:0000256" key="8">
    <source>
        <dbReference type="ARBA" id="ARBA00023136"/>
    </source>
</evidence>
<dbReference type="Gene3D" id="2.60.120.1190">
    <property type="match status" value="1"/>
</dbReference>
<keyword evidence="5" id="KW-0547">Nucleotide-binding</keyword>
<feature type="domain" description="Protein kinase" evidence="15">
    <location>
        <begin position="671"/>
        <end position="936"/>
    </location>
</feature>
<dbReference type="GO" id="GO:0051897">
    <property type="term" value="P:positive regulation of phosphatidylinositol 3-kinase/protein kinase B signal transduction"/>
    <property type="evidence" value="ECO:0007669"/>
    <property type="project" value="TreeGrafter"/>
</dbReference>
<dbReference type="Pfam" id="PF07714">
    <property type="entry name" value="PK_Tyr_Ser-Thr"/>
    <property type="match status" value="1"/>
</dbReference>
<dbReference type="SUPFAM" id="SSF49785">
    <property type="entry name" value="Galactose-binding domain-like"/>
    <property type="match status" value="1"/>
</dbReference>
<dbReference type="EMBL" id="GFXV01006336">
    <property type="protein sequence ID" value="MBW18141.1"/>
    <property type="molecule type" value="Transcribed_RNA"/>
</dbReference>
<evidence type="ECO:0000256" key="1">
    <source>
        <dbReference type="ARBA" id="ARBA00004251"/>
    </source>
</evidence>
<dbReference type="GO" id="GO:0005518">
    <property type="term" value="F:collagen binding"/>
    <property type="evidence" value="ECO:0007669"/>
    <property type="project" value="TreeGrafter"/>
</dbReference>
<evidence type="ECO:0000256" key="13">
    <source>
        <dbReference type="SAM" id="MobiDB-lite"/>
    </source>
</evidence>
<dbReference type="GO" id="GO:0043235">
    <property type="term" value="C:receptor complex"/>
    <property type="evidence" value="ECO:0007669"/>
    <property type="project" value="TreeGrafter"/>
</dbReference>
<name>A0A2H8TWH6_9HEMI</name>
<keyword evidence="10 17" id="KW-0675">Receptor</keyword>
<keyword evidence="4" id="KW-0732">Signal</keyword>
<dbReference type="GO" id="GO:0005524">
    <property type="term" value="F:ATP binding"/>
    <property type="evidence" value="ECO:0007669"/>
    <property type="project" value="UniProtKB-KW"/>
</dbReference>
<evidence type="ECO:0000256" key="10">
    <source>
        <dbReference type="ARBA" id="ARBA00023170"/>
    </source>
</evidence>
<evidence type="ECO:0000259" key="15">
    <source>
        <dbReference type="PROSITE" id="PS50011"/>
    </source>
</evidence>
<dbReference type="AlphaFoldDB" id="A0A2H8TWH6"/>
<dbReference type="GO" id="GO:0038062">
    <property type="term" value="F:protein tyrosine kinase collagen receptor activity"/>
    <property type="evidence" value="ECO:0007669"/>
    <property type="project" value="TreeGrafter"/>
</dbReference>
<dbReference type="InterPro" id="IPR001245">
    <property type="entry name" value="Ser-Thr/Tyr_kinase_cat_dom"/>
</dbReference>
<keyword evidence="2" id="KW-1003">Cell membrane</keyword>
<dbReference type="SUPFAM" id="SSF56112">
    <property type="entry name" value="Protein kinase-like (PK-like)"/>
    <property type="match status" value="1"/>
</dbReference>
<dbReference type="InterPro" id="IPR000719">
    <property type="entry name" value="Prot_kinase_dom"/>
</dbReference>
<dbReference type="PROSITE" id="PS01285">
    <property type="entry name" value="FA58C_1"/>
    <property type="match status" value="1"/>
</dbReference>
<dbReference type="PROSITE" id="PS01286">
    <property type="entry name" value="FA58C_2"/>
    <property type="match status" value="1"/>
</dbReference>
<dbReference type="Pfam" id="PF00754">
    <property type="entry name" value="F5_F8_type_C"/>
    <property type="match status" value="1"/>
</dbReference>
<dbReference type="GO" id="GO:0048680">
    <property type="term" value="P:positive regulation of axon regeneration"/>
    <property type="evidence" value="ECO:0007669"/>
    <property type="project" value="UniProtKB-ARBA"/>
</dbReference>
<dbReference type="InterPro" id="IPR011009">
    <property type="entry name" value="Kinase-like_dom_sf"/>
</dbReference>
<evidence type="ECO:0000256" key="4">
    <source>
        <dbReference type="ARBA" id="ARBA00022729"/>
    </source>
</evidence>
<evidence type="ECO:0000256" key="14">
    <source>
        <dbReference type="SAM" id="Phobius"/>
    </source>
</evidence>
<dbReference type="PRINTS" id="PR00109">
    <property type="entry name" value="TYRKINASE"/>
</dbReference>
<dbReference type="GO" id="GO:0005886">
    <property type="term" value="C:plasma membrane"/>
    <property type="evidence" value="ECO:0007669"/>
    <property type="project" value="UniProtKB-SubCell"/>
</dbReference>
<dbReference type="InterPro" id="IPR050122">
    <property type="entry name" value="RTK"/>
</dbReference>
<keyword evidence="3 14" id="KW-0812">Transmembrane</keyword>
<evidence type="ECO:0000259" key="16">
    <source>
        <dbReference type="PROSITE" id="PS50022"/>
    </source>
</evidence>
<evidence type="ECO:0000256" key="12">
    <source>
        <dbReference type="ARBA" id="ARBA00061639"/>
    </source>
</evidence>
<keyword evidence="6" id="KW-0067">ATP-binding</keyword>
<reference evidence="17" key="1">
    <citation type="submission" date="2017-10" db="EMBL/GenBank/DDBJ databases">
        <title>Transcriptome Assembly of Sugarcane Aphid Adults.</title>
        <authorList>
            <person name="Scully E.D."/>
            <person name="Palmer N.A."/>
            <person name="Geib S.M."/>
            <person name="Sarath G."/>
            <person name="Sattler S.E."/>
        </authorList>
    </citation>
    <scope>NUCLEOTIDE SEQUENCE</scope>
    <source>
        <tissue evidence="17">Whole body</tissue>
    </source>
</reference>
<evidence type="ECO:0000256" key="5">
    <source>
        <dbReference type="ARBA" id="ARBA00022741"/>
    </source>
</evidence>
<dbReference type="PROSITE" id="PS50011">
    <property type="entry name" value="PROTEIN_KINASE_DOM"/>
    <property type="match status" value="1"/>
</dbReference>
<dbReference type="PROSITE" id="PS00109">
    <property type="entry name" value="PROTEIN_KINASE_TYR"/>
    <property type="match status" value="1"/>
</dbReference>
<dbReference type="PANTHER" id="PTHR24416:SF580">
    <property type="entry name" value="DISCOIDIN DOMAIN RECEPTOR, ISOFORM F"/>
    <property type="match status" value="1"/>
</dbReference>
<sequence>MQRRGARDFSIVLAVFAACFIGQLTLGIHTRECDEALGMESGAIPDSAITASSSYNVPNVGPSNGRLKVERAGGGWCPKPPVEQGVREWLQVDFGSVHMITGVQTQGRFGHGRGLEYAEEYTLEYWRPGLAEWKPYKRWDGKQIMSGNTDTSTVISHHLLPPVYASQVRILPYSVHRRTVCLRAEIRGCPSDHGIISYTIPLDGPASDITDVSDLSYDGVVRGDKIQGGLGRLVDGVRGEDNYKMDIGYGKGNGWVGWHKESFSKGFVELIFEFSEVRNFSAVHIFTNNFFSKNVQVFSKARIQFSVGGLHYHGRSVWYTYMPDTVLENARDVDIQLHNHVGKYVKIQLYFYSKWIMISEVKFDSEPLAQNVTVDADAPFEDEQLVGGAVDPPWDSPDTTAHKEKDDRTSGGLVEVLIGVLTAATLILLGICAIVLALSRRKKHQTISTSIFKKPFGVAINMKDIFMNLSPHNNNTTTVINNKNNNHNHSLVIGGGNRHITENPLAVGEQMRSDSFASDTYDKSQHVVYETPLLARKDYETIRSSKDARSTMSAKEFCRSDSERGSLSSLEIDIRAAEYSTRDSVTSLHYRSLQSQPPPPPVPVQVDALIRPKHLQCNITDVPVTRKRFHTAPREKHRMAPPSVSWNISPSMGQVYKCREAEIVQIPRYCLNVVSKLGGSHLGEVTVCETTIDIRMTDNGRVAAKTCNSDSTREVKFLCSLLDPNLVRVFGVCTTESPPWLITEYPAELGDLVIVLRTHSALTYTTLMFMATQIASAMKYLESKNVVHKDLAARNCLVSRGYSIKVADVAVCNPAYKKDYSEIGNRPPAPIRWLPWESILLDRYTCPSTVWSFAVTMWELLSMARDKPFPHLTNEQVIHNAEQMYYGGELQVLLPKPNLCPTEIYELLCQCWKRDQNLRPTFKQLYHFLKRNHTTYSCEIDKQLHNVSPI</sequence>
<dbReference type="CDD" id="cd00057">
    <property type="entry name" value="FA58C"/>
    <property type="match status" value="1"/>
</dbReference>
<feature type="domain" description="F5/8 type C" evidence="16">
    <location>
        <begin position="33"/>
        <end position="189"/>
    </location>
</feature>
<comment type="subcellular location">
    <subcellularLocation>
        <location evidence="1">Cell membrane</location>
        <topology evidence="1">Single-pass type I membrane protein</topology>
    </subcellularLocation>
</comment>
<evidence type="ECO:0000256" key="2">
    <source>
        <dbReference type="ARBA" id="ARBA00022475"/>
    </source>
</evidence>
<keyword evidence="11" id="KW-0325">Glycoprotein</keyword>
<dbReference type="InterPro" id="IPR008979">
    <property type="entry name" value="Galactose-bd-like_sf"/>
</dbReference>
<gene>
    <name evidence="17" type="primary">Ddr2_3</name>
</gene>
<evidence type="ECO:0000256" key="3">
    <source>
        <dbReference type="ARBA" id="ARBA00022692"/>
    </source>
</evidence>
<feature type="transmembrane region" description="Helical" evidence="14">
    <location>
        <begin position="416"/>
        <end position="438"/>
    </location>
</feature>
<evidence type="ECO:0000256" key="9">
    <source>
        <dbReference type="ARBA" id="ARBA00023157"/>
    </source>
</evidence>
<dbReference type="InterPro" id="IPR000421">
    <property type="entry name" value="FA58C"/>
</dbReference>
<keyword evidence="9" id="KW-1015">Disulfide bond</keyword>
<evidence type="ECO:0000313" key="17">
    <source>
        <dbReference type="EMBL" id="MBW18141.1"/>
    </source>
</evidence>
<accession>A0A2H8TWH6</accession>
<dbReference type="Gene3D" id="2.60.120.260">
    <property type="entry name" value="Galactose-binding domain-like"/>
    <property type="match status" value="1"/>
</dbReference>
<dbReference type="Pfam" id="PF21114">
    <property type="entry name" value="DDR1-2_DS-like"/>
    <property type="match status" value="1"/>
</dbReference>
<feature type="region of interest" description="Disordered" evidence="13">
    <location>
        <begin position="387"/>
        <end position="407"/>
    </location>
</feature>